<sequence length="154" mass="16676">MGSFGLAVGQLVGKTIRFYIHVEELPCIFPMPEEVDELQLTSVRLGRAGDKAPNSNLKGLLGNMRLASKAVYNGSYAPPNSLENIPQARFLLKGGYIDRASHRPQLIEGHGSLQVCEAKAGMPTGCNIFELQADHHTLIAPIAPAAQKLDKEDL</sequence>
<evidence type="ECO:0000313" key="3">
    <source>
        <dbReference type="Proteomes" id="UP001642484"/>
    </source>
</evidence>
<proteinExistence type="predicted"/>
<name>A0ABP0KX02_9DINO</name>
<protein>
    <submittedName>
        <fullName evidence="2">Uncharacterized protein</fullName>
    </submittedName>
</protein>
<evidence type="ECO:0000313" key="2">
    <source>
        <dbReference type="EMBL" id="CAK9031426.1"/>
    </source>
</evidence>
<evidence type="ECO:0000313" key="1">
    <source>
        <dbReference type="EMBL" id="CAK9031390.1"/>
    </source>
</evidence>
<dbReference type="EMBL" id="CAXAMN010010313">
    <property type="protein sequence ID" value="CAK9031426.1"/>
    <property type="molecule type" value="Genomic_DNA"/>
</dbReference>
<reference evidence="2 3" key="1">
    <citation type="submission" date="2024-02" db="EMBL/GenBank/DDBJ databases">
        <authorList>
            <person name="Chen Y."/>
            <person name="Shah S."/>
            <person name="Dougan E. K."/>
            <person name="Thang M."/>
            <person name="Chan C."/>
        </authorList>
    </citation>
    <scope>NUCLEOTIDE SEQUENCE [LARGE SCALE GENOMIC DNA]</scope>
</reference>
<organism evidence="2 3">
    <name type="scientific">Durusdinium trenchii</name>
    <dbReference type="NCBI Taxonomy" id="1381693"/>
    <lineage>
        <taxon>Eukaryota</taxon>
        <taxon>Sar</taxon>
        <taxon>Alveolata</taxon>
        <taxon>Dinophyceae</taxon>
        <taxon>Suessiales</taxon>
        <taxon>Symbiodiniaceae</taxon>
        <taxon>Durusdinium</taxon>
    </lineage>
</organism>
<gene>
    <name evidence="1" type="ORF">CCMP2556_LOCUS18270</name>
    <name evidence="2" type="ORF">CCMP2556_LOCUS18281</name>
</gene>
<keyword evidence="3" id="KW-1185">Reference proteome</keyword>
<dbReference type="EMBL" id="CAXAMN010010302">
    <property type="protein sequence ID" value="CAK9031390.1"/>
    <property type="molecule type" value="Genomic_DNA"/>
</dbReference>
<accession>A0ABP0KX02</accession>
<dbReference type="Proteomes" id="UP001642484">
    <property type="component" value="Unassembled WGS sequence"/>
</dbReference>
<comment type="caution">
    <text evidence="2">The sequence shown here is derived from an EMBL/GenBank/DDBJ whole genome shotgun (WGS) entry which is preliminary data.</text>
</comment>